<dbReference type="OrthoDB" id="190375at2759"/>
<dbReference type="SUPFAM" id="SSF58038">
    <property type="entry name" value="SNARE fusion complex"/>
    <property type="match status" value="1"/>
</dbReference>
<evidence type="ECO:0000256" key="1">
    <source>
        <dbReference type="ARBA" id="ARBA00008025"/>
    </source>
</evidence>
<evidence type="ECO:0000313" key="7">
    <source>
        <dbReference type="Proteomes" id="UP000008672"/>
    </source>
</evidence>
<reference evidence="7" key="1">
    <citation type="submission" date="2011-08" db="EMBL/GenBank/DDBJ databases">
        <title>The draft genome of Latimeria chalumnae.</title>
        <authorList>
            <person name="Di Palma F."/>
            <person name="Alfoldi J."/>
            <person name="Johnson J."/>
            <person name="Berlin A."/>
            <person name="Gnerre S."/>
            <person name="Jaffe D."/>
            <person name="MacCallum I."/>
            <person name="Young S."/>
            <person name="Walker B.J."/>
            <person name="Lander E."/>
            <person name="Lindblad-Toh K."/>
        </authorList>
    </citation>
    <scope>NUCLEOTIDE SEQUENCE [LARGE SCALE GENOMIC DNA]</scope>
    <source>
        <strain evidence="7">Wild caught</strain>
    </source>
</reference>
<evidence type="ECO:0000259" key="5">
    <source>
        <dbReference type="PROSITE" id="PS50892"/>
    </source>
</evidence>
<evidence type="ECO:0000313" key="6">
    <source>
        <dbReference type="Ensembl" id="ENSLACP00000001992.2"/>
    </source>
</evidence>
<dbReference type="KEGG" id="lcm:102359948"/>
<keyword evidence="4" id="KW-0812">Transmembrane</keyword>
<evidence type="ECO:0000256" key="2">
    <source>
        <dbReference type="ARBA" id="ARBA00046280"/>
    </source>
</evidence>
<dbReference type="InterPro" id="IPR001388">
    <property type="entry name" value="Synaptobrevin-like"/>
</dbReference>
<dbReference type="Ensembl" id="ENSLACT00000002006.2">
    <property type="protein sequence ID" value="ENSLACP00000001992.2"/>
    <property type="gene ID" value="ENSLACG00000001781.2"/>
</dbReference>
<feature type="domain" description="V-SNARE coiled-coil homology" evidence="5">
    <location>
        <begin position="5"/>
        <end position="65"/>
    </location>
</feature>
<keyword evidence="4" id="KW-1133">Transmembrane helix</keyword>
<dbReference type="EMBL" id="AFYH01062830">
    <property type="status" value="NOT_ANNOTATED_CDS"/>
    <property type="molecule type" value="Genomic_DNA"/>
</dbReference>
<dbReference type="PROSITE" id="PS50892">
    <property type="entry name" value="V_SNARE"/>
    <property type="match status" value="1"/>
</dbReference>
<dbReference type="GO" id="GO:0005886">
    <property type="term" value="C:plasma membrane"/>
    <property type="evidence" value="ECO:0007669"/>
    <property type="project" value="TreeGrafter"/>
</dbReference>
<dbReference type="EMBL" id="AFYH01062833">
    <property type="status" value="NOT_ANNOTATED_CDS"/>
    <property type="molecule type" value="Genomic_DNA"/>
</dbReference>
<dbReference type="OMA" id="VRCRIYL"/>
<dbReference type="Pfam" id="PF00957">
    <property type="entry name" value="Synaptobrevin"/>
    <property type="match status" value="1"/>
</dbReference>
<dbReference type="GeneTree" id="ENSGT00730000111371"/>
<comment type="similarity">
    <text evidence="1">Belongs to the synaptobrevin family.</text>
</comment>
<accession>H2ZX71</accession>
<dbReference type="AlphaFoldDB" id="H2ZX71"/>
<dbReference type="FunCoup" id="H2ZX71">
    <property type="interactions" value="132"/>
</dbReference>
<dbReference type="STRING" id="7897.ENSLACP00000001992"/>
<keyword evidence="3" id="KW-0175">Coiled coil</keyword>
<dbReference type="PRINTS" id="PR00219">
    <property type="entry name" value="SYNAPTOBREVN"/>
</dbReference>
<evidence type="ECO:0000256" key="3">
    <source>
        <dbReference type="PROSITE-ProRule" id="PRU00290"/>
    </source>
</evidence>
<sequence length="122" mass="13560">MGDLKLQKCREEAEQVTEIMVQNYHKAMERDVKLNDLEERSENLLKASVKFHKTSKTLERQKRMKNLKLKIILGVIVALVLVAVIIVIAVMASRGGSGTAPVERTLSAVTTSLPVKETTEAT</sequence>
<organism evidence="6 7">
    <name type="scientific">Latimeria chalumnae</name>
    <name type="common">Coelacanth</name>
    <dbReference type="NCBI Taxonomy" id="7897"/>
    <lineage>
        <taxon>Eukaryota</taxon>
        <taxon>Metazoa</taxon>
        <taxon>Chordata</taxon>
        <taxon>Craniata</taxon>
        <taxon>Vertebrata</taxon>
        <taxon>Euteleostomi</taxon>
        <taxon>Coelacanthiformes</taxon>
        <taxon>Coelacanthidae</taxon>
        <taxon>Latimeria</taxon>
    </lineage>
</organism>
<reference evidence="6" key="2">
    <citation type="submission" date="2025-08" db="UniProtKB">
        <authorList>
            <consortium name="Ensembl"/>
        </authorList>
    </citation>
    <scope>IDENTIFICATION</scope>
</reference>
<dbReference type="EMBL" id="AFYH01062832">
    <property type="status" value="NOT_ANNOTATED_CDS"/>
    <property type="molecule type" value="Genomic_DNA"/>
</dbReference>
<keyword evidence="7" id="KW-1185">Reference proteome</keyword>
<feature type="transmembrane region" description="Helical" evidence="4">
    <location>
        <begin position="71"/>
        <end position="92"/>
    </location>
</feature>
<dbReference type="Proteomes" id="UP000008672">
    <property type="component" value="Unassembled WGS sequence"/>
</dbReference>
<dbReference type="HOGENOM" id="CLU_064620_4_2_1"/>
<dbReference type="InterPro" id="IPR042166">
    <property type="entry name" value="Vamp5"/>
</dbReference>
<dbReference type="GO" id="GO:0012505">
    <property type="term" value="C:endomembrane system"/>
    <property type="evidence" value="ECO:0007669"/>
    <property type="project" value="UniProtKB-SubCell"/>
</dbReference>
<dbReference type="PANTHER" id="PTHR47462:SF1">
    <property type="entry name" value="VESICLE-ASSOCIATED MEMBRANE PROTEIN 5"/>
    <property type="match status" value="1"/>
</dbReference>
<proteinExistence type="inferred from homology"/>
<name>H2ZX71_LATCH</name>
<keyword evidence="4" id="KW-0472">Membrane</keyword>
<dbReference type="EMBL" id="AFYH01062831">
    <property type="status" value="NOT_ANNOTATED_CDS"/>
    <property type="molecule type" value="Genomic_DNA"/>
</dbReference>
<dbReference type="PANTHER" id="PTHR47462">
    <property type="entry name" value="VESICLE-ASSOCIATED MEMBRANE PROTEIN 5"/>
    <property type="match status" value="1"/>
</dbReference>
<evidence type="ECO:0000256" key="4">
    <source>
        <dbReference type="SAM" id="Phobius"/>
    </source>
</evidence>
<reference evidence="6" key="3">
    <citation type="submission" date="2025-09" db="UniProtKB">
        <authorList>
            <consortium name="Ensembl"/>
        </authorList>
    </citation>
    <scope>IDENTIFICATION</scope>
</reference>
<dbReference type="GO" id="GO:0043001">
    <property type="term" value="P:Golgi to plasma membrane protein transport"/>
    <property type="evidence" value="ECO:0007669"/>
    <property type="project" value="TreeGrafter"/>
</dbReference>
<comment type="subcellular location">
    <subcellularLocation>
        <location evidence="2">Endomembrane system</location>
        <topology evidence="2">Single-pass type IV membrane protein</topology>
    </subcellularLocation>
</comment>
<dbReference type="GeneID" id="102359948"/>
<dbReference type="InParanoid" id="H2ZX71"/>
<dbReference type="InterPro" id="IPR042855">
    <property type="entry name" value="V_SNARE_CC"/>
</dbReference>
<dbReference type="eggNOG" id="KOG0860">
    <property type="taxonomic scope" value="Eukaryota"/>
</dbReference>
<dbReference type="Gene3D" id="1.20.5.110">
    <property type="match status" value="1"/>
</dbReference>
<protein>
    <submittedName>
        <fullName evidence="6">Vesicle associated membrane protein 5</fullName>
    </submittedName>
</protein>
<gene>
    <name evidence="6" type="primary">VAMP5</name>
</gene>